<gene>
    <name evidence="3" type="ORF">Q5Y73_01020</name>
</gene>
<organism evidence="3 4">
    <name type="scientific">Chengkuizengella axinellae</name>
    <dbReference type="NCBI Taxonomy" id="3064388"/>
    <lineage>
        <taxon>Bacteria</taxon>
        <taxon>Bacillati</taxon>
        <taxon>Bacillota</taxon>
        <taxon>Bacilli</taxon>
        <taxon>Bacillales</taxon>
        <taxon>Paenibacillaceae</taxon>
        <taxon>Chengkuizengella</taxon>
    </lineage>
</organism>
<evidence type="ECO:0000313" key="3">
    <source>
        <dbReference type="EMBL" id="MDP5272677.1"/>
    </source>
</evidence>
<sequence length="986" mass="116371">MSIYNKYIVRSPAIEKNYIYDLFYSSDLHDYILNMINDLSFMERILVASHDLYHQLIEIKNGKQMNEDVVVSVMKYILRMSSRPMPYGLFAGLLENDFNSNTNSTSDSYKEVRVSLDWLNLLVRRIEQSQVLDSNLLLYKNNLLRETNDKFYLDIAVDDSQNRISLRKTKFLQDLMSVLDTSKGMNEVTQLLSGGNSQKEHHILEAIKRLLNNNMILSHLRPHSILSQEDRYGLQFILKEKALINTELYEQLLEIEQLIESYKYSQVGKGIQTYQEMIQKMSEVCKSKRYVVVDQVSHHASYKLDAEIAQHFVDDIQFLTSFNVFNSFHKLWENYEYKFLDEYGFFNEINLIDLIDEDTGIGTPKFNQDYNSMNSVKEDQFNEYLLDLIQVAILNNKDHIHLSKSDIQFITDLFQTHLEKKINEGYDVKFNIIKENDKEKIVLNENSFSNTSTSFRGRFKLNTKEDKSTLSYNNCNYVSVEVNVVANHYSDLGVTYDKDNIQLLIHTPVPCENNAYITIKDIVVGLDHNGLYLKSKSLGKKIIPTFTHMLYYSNFNEDPSLLFLHQYGKYISNTPRDFYLGVAENLNYIPRIEYKQNILSLKRWRIKKTLMEREVNTTGKSKRQYLLDFVENYNVDAVVYMLKGDMSLPIHVHTSLGMDLLLNELNNQSTEEHVVLTEAPELNDPNDSTMNLDFIITVLPELDKFKQLNEAENCYGDSVSIPDLSWIYYHIYYRKGERIKISCSCMKWLDEQKIHQYFIVSYSDAAEHIRLRFKHDNPLLKEKFHLFLQQWVKDKTIKKYSEEIFFPEYSRYGGHELCNVAYEFFCYDTKFLGIVNGLKQFNHKSKLEQGVMVCLYTVMDLFDRYDTAFEFLRDLRGEKNKSVLKEFSTNRQKYTGAAREILFIYDRENDVLFQKRKIARKYSEQVHRSFQSERSFYIFKSVVHMTMNRFMGIDRELENKVYETASYTFYNLKYTLDIQGGYHELL</sequence>
<feature type="domain" description="Lantibiotic dehydratase N-terminal" evidence="1">
    <location>
        <begin position="41"/>
        <end position="661"/>
    </location>
</feature>
<dbReference type="RefSeq" id="WP_305989987.1">
    <property type="nucleotide sequence ID" value="NZ_JAVAMP010000001.1"/>
</dbReference>
<dbReference type="Proteomes" id="UP001231941">
    <property type="component" value="Unassembled WGS sequence"/>
</dbReference>
<feature type="domain" description="Thiopeptide-type bacteriocin biosynthesis" evidence="2">
    <location>
        <begin position="726"/>
        <end position="965"/>
    </location>
</feature>
<dbReference type="InterPro" id="IPR006827">
    <property type="entry name" value="Lant_deHydtase_N"/>
</dbReference>
<reference evidence="3 4" key="1">
    <citation type="submission" date="2023-08" db="EMBL/GenBank/DDBJ databases">
        <authorList>
            <person name="Park J.-S."/>
        </authorList>
    </citation>
    <scope>NUCLEOTIDE SEQUENCE [LARGE SCALE GENOMIC DNA]</scope>
    <source>
        <strain evidence="3 4">2205SS18-9</strain>
    </source>
</reference>
<evidence type="ECO:0000259" key="2">
    <source>
        <dbReference type="Pfam" id="PF14028"/>
    </source>
</evidence>
<dbReference type="Pfam" id="PF04738">
    <property type="entry name" value="Lant_dehydr_N"/>
    <property type="match status" value="1"/>
</dbReference>
<dbReference type="Pfam" id="PF14028">
    <property type="entry name" value="Lant_dehydr_C"/>
    <property type="match status" value="1"/>
</dbReference>
<dbReference type="InterPro" id="IPR023809">
    <property type="entry name" value="Thiopep_bacteriocin_synth_dom"/>
</dbReference>
<dbReference type="EMBL" id="JAVAMP010000001">
    <property type="protein sequence ID" value="MDP5272677.1"/>
    <property type="molecule type" value="Genomic_DNA"/>
</dbReference>
<proteinExistence type="predicted"/>
<keyword evidence="4" id="KW-1185">Reference proteome</keyword>
<comment type="caution">
    <text evidence="3">The sequence shown here is derived from an EMBL/GenBank/DDBJ whole genome shotgun (WGS) entry which is preliminary data.</text>
</comment>
<evidence type="ECO:0000313" key="4">
    <source>
        <dbReference type="Proteomes" id="UP001231941"/>
    </source>
</evidence>
<protein>
    <submittedName>
        <fullName evidence="3">Thiopeptide-type bacteriocin biosynthesis protein</fullName>
    </submittedName>
</protein>
<accession>A0ABT9ITR3</accession>
<evidence type="ECO:0000259" key="1">
    <source>
        <dbReference type="Pfam" id="PF04738"/>
    </source>
</evidence>
<dbReference type="NCBIfam" id="TIGR03891">
    <property type="entry name" value="thiopep_ocin"/>
    <property type="match status" value="1"/>
</dbReference>
<name>A0ABT9ITR3_9BACL</name>